<dbReference type="Gene3D" id="3.40.630.30">
    <property type="match status" value="1"/>
</dbReference>
<dbReference type="InterPro" id="IPR000182">
    <property type="entry name" value="GNAT_dom"/>
</dbReference>
<comment type="caution">
    <text evidence="8">The sequence shown here is derived from an EMBL/GenBank/DDBJ whole genome shotgun (WGS) entry which is preliminary data.</text>
</comment>
<accession>A0A7I8VZW6</accession>
<keyword evidence="3 6" id="KW-0808">Transferase</keyword>
<dbReference type="GO" id="GO:0006048">
    <property type="term" value="P:UDP-N-acetylglucosamine biosynthetic process"/>
    <property type="evidence" value="ECO:0007669"/>
    <property type="project" value="UniProtKB-UniRule"/>
</dbReference>
<evidence type="ECO:0000256" key="2">
    <source>
        <dbReference type="ARBA" id="ARBA00006048"/>
    </source>
</evidence>
<evidence type="ECO:0000256" key="6">
    <source>
        <dbReference type="RuleBase" id="RU365086"/>
    </source>
</evidence>
<dbReference type="OrthoDB" id="10039976at2759"/>
<comment type="catalytic activity">
    <reaction evidence="5 6">
        <text>D-glucosamine 6-phosphate + acetyl-CoA = N-acetyl-D-glucosamine 6-phosphate + CoA + H(+)</text>
        <dbReference type="Rhea" id="RHEA:10292"/>
        <dbReference type="ChEBI" id="CHEBI:15378"/>
        <dbReference type="ChEBI" id="CHEBI:57287"/>
        <dbReference type="ChEBI" id="CHEBI:57288"/>
        <dbReference type="ChEBI" id="CHEBI:57513"/>
        <dbReference type="ChEBI" id="CHEBI:58725"/>
        <dbReference type="EC" id="2.3.1.4"/>
    </reaction>
</comment>
<protein>
    <recommendedName>
        <fullName evidence="6">Glucosamine 6-phosphate N-acetyltransferase</fullName>
        <ecNumber evidence="6">2.3.1.4</ecNumber>
    </recommendedName>
</protein>
<keyword evidence="4 6" id="KW-0012">Acyltransferase</keyword>
<evidence type="ECO:0000256" key="3">
    <source>
        <dbReference type="ARBA" id="ARBA00022679"/>
    </source>
</evidence>
<organism evidence="8 9">
    <name type="scientific">Dimorphilus gyrociliatus</name>
    <dbReference type="NCBI Taxonomy" id="2664684"/>
    <lineage>
        <taxon>Eukaryota</taxon>
        <taxon>Metazoa</taxon>
        <taxon>Spiralia</taxon>
        <taxon>Lophotrochozoa</taxon>
        <taxon>Annelida</taxon>
        <taxon>Polychaeta</taxon>
        <taxon>Polychaeta incertae sedis</taxon>
        <taxon>Dinophilidae</taxon>
        <taxon>Dimorphilus</taxon>
    </lineage>
</organism>
<dbReference type="Pfam" id="PF00583">
    <property type="entry name" value="Acetyltransf_1"/>
    <property type="match status" value="1"/>
</dbReference>
<dbReference type="FunFam" id="3.40.630.30:FF:000043">
    <property type="entry name" value="Glucosamine 6-phosphate N-acetyltransferase"/>
    <property type="match status" value="1"/>
</dbReference>
<dbReference type="EMBL" id="CAJFCJ010000015">
    <property type="protein sequence ID" value="CAD5121880.1"/>
    <property type="molecule type" value="Genomic_DNA"/>
</dbReference>
<dbReference type="InterPro" id="IPR039143">
    <property type="entry name" value="GNPNAT1-like"/>
</dbReference>
<evidence type="ECO:0000259" key="7">
    <source>
        <dbReference type="PROSITE" id="PS51186"/>
    </source>
</evidence>
<evidence type="ECO:0000256" key="1">
    <source>
        <dbReference type="ARBA" id="ARBA00004832"/>
    </source>
</evidence>
<dbReference type="GO" id="GO:0004343">
    <property type="term" value="F:glucosamine 6-phosphate N-acetyltransferase activity"/>
    <property type="evidence" value="ECO:0007669"/>
    <property type="project" value="UniProtKB-UniRule"/>
</dbReference>
<evidence type="ECO:0000313" key="9">
    <source>
        <dbReference type="Proteomes" id="UP000549394"/>
    </source>
</evidence>
<evidence type="ECO:0000313" key="8">
    <source>
        <dbReference type="EMBL" id="CAD5121880.1"/>
    </source>
</evidence>
<dbReference type="PANTHER" id="PTHR13355">
    <property type="entry name" value="GLUCOSAMINE 6-PHOSPHATE N-ACETYLTRANSFERASE"/>
    <property type="match status" value="1"/>
</dbReference>
<dbReference type="PANTHER" id="PTHR13355:SF11">
    <property type="entry name" value="GLUCOSAMINE 6-PHOSPHATE N-ACETYLTRANSFERASE"/>
    <property type="match status" value="1"/>
</dbReference>
<feature type="domain" description="N-acetyltransferase" evidence="7">
    <location>
        <begin position="46"/>
        <end position="194"/>
    </location>
</feature>
<name>A0A7I8VZW6_9ANNE</name>
<dbReference type="UniPathway" id="UPA00113">
    <property type="reaction ID" value="UER00529"/>
</dbReference>
<dbReference type="AlphaFoldDB" id="A0A7I8VZW6"/>
<dbReference type="PROSITE" id="PS51186">
    <property type="entry name" value="GNAT"/>
    <property type="match status" value="1"/>
</dbReference>
<dbReference type="Proteomes" id="UP000549394">
    <property type="component" value="Unassembled WGS sequence"/>
</dbReference>
<reference evidence="8 9" key="1">
    <citation type="submission" date="2020-08" db="EMBL/GenBank/DDBJ databases">
        <authorList>
            <person name="Hejnol A."/>
        </authorList>
    </citation>
    <scope>NUCLEOTIDE SEQUENCE [LARGE SCALE GENOMIC DNA]</scope>
</reference>
<evidence type="ECO:0000256" key="5">
    <source>
        <dbReference type="ARBA" id="ARBA00048964"/>
    </source>
</evidence>
<dbReference type="SUPFAM" id="SSF55729">
    <property type="entry name" value="Acyl-CoA N-acyltransferases (Nat)"/>
    <property type="match status" value="1"/>
</dbReference>
<proteinExistence type="inferred from homology"/>
<keyword evidence="9" id="KW-1185">Reference proteome</keyword>
<comment type="similarity">
    <text evidence="2 6">Belongs to the acetyltransferase family. GNA1 subfamily.</text>
</comment>
<dbReference type="InterPro" id="IPR016181">
    <property type="entry name" value="Acyl_CoA_acyltransferase"/>
</dbReference>
<evidence type="ECO:0000256" key="4">
    <source>
        <dbReference type="ARBA" id="ARBA00023315"/>
    </source>
</evidence>
<comment type="pathway">
    <text evidence="1 6">Nucleotide-sugar biosynthesis; UDP-N-acetyl-alpha-D-glucosamine biosynthesis; N-acetyl-alpha-D-glucosamine 1-phosphate from alpha-D-glucosamine 6-phosphate (route I): step 1/2.</text>
</comment>
<sequence>MTNFEEPINGTINYLFDPNILEEIDWSKIKCNFQNGVSYKKPGDGLVVRPLRDDDIHRDYLLLMSQLTKVGIVTEEQFKKRFEDMKRCEGTYYILVIEDKSTNKIVGSSSLIFEQKFIHSAGQRGRIEDVVVNGDYRGKQLGKLLVQLLVLLGELLGVYKLSLECKHDKVGFYENFGFAKDDQAFMIRRFIEKN</sequence>
<dbReference type="EC" id="2.3.1.4" evidence="6"/>
<gene>
    <name evidence="8" type="ORF">DGYR_LOCUS9776</name>
</gene>